<organism evidence="3 4">
    <name type="scientific">Kribbella orskensis</name>
    <dbReference type="NCBI Taxonomy" id="2512216"/>
    <lineage>
        <taxon>Bacteria</taxon>
        <taxon>Bacillati</taxon>
        <taxon>Actinomycetota</taxon>
        <taxon>Actinomycetes</taxon>
        <taxon>Propionibacteriales</taxon>
        <taxon>Kribbellaceae</taxon>
        <taxon>Kribbella</taxon>
    </lineage>
</organism>
<proteinExistence type="predicted"/>
<evidence type="ECO:0000313" key="4">
    <source>
        <dbReference type="Proteomes" id="UP000295818"/>
    </source>
</evidence>
<gene>
    <name evidence="3" type="ORF">EV644_13244</name>
</gene>
<protein>
    <submittedName>
        <fullName evidence="3">PH (Pleckstrin Homology) domain-containing protein</fullName>
    </submittedName>
</protein>
<keyword evidence="4" id="KW-1185">Reference proteome</keyword>
<dbReference type="Proteomes" id="UP000295818">
    <property type="component" value="Unassembled WGS sequence"/>
</dbReference>
<keyword evidence="2" id="KW-0812">Transmembrane</keyword>
<evidence type="ECO:0000256" key="1">
    <source>
        <dbReference type="SAM" id="MobiDB-lite"/>
    </source>
</evidence>
<feature type="transmembrane region" description="Helical" evidence="2">
    <location>
        <begin position="34"/>
        <end position="52"/>
    </location>
</feature>
<comment type="caution">
    <text evidence="3">The sequence shown here is derived from an EMBL/GenBank/DDBJ whole genome shotgun (WGS) entry which is preliminary data.</text>
</comment>
<reference evidence="3 4" key="1">
    <citation type="journal article" date="2015" name="Stand. Genomic Sci.">
        <title>Genomic Encyclopedia of Bacterial and Archaeal Type Strains, Phase III: the genomes of soil and plant-associated and newly described type strains.</title>
        <authorList>
            <person name="Whitman W.B."/>
            <person name="Woyke T."/>
            <person name="Klenk H.P."/>
            <person name="Zhou Y."/>
            <person name="Lilburn T.G."/>
            <person name="Beck B.J."/>
            <person name="De Vos P."/>
            <person name="Vandamme P."/>
            <person name="Eisen J.A."/>
            <person name="Garrity G."/>
            <person name="Hugenholtz P."/>
            <person name="Kyrpides N.C."/>
        </authorList>
    </citation>
    <scope>NUCLEOTIDE SEQUENCE [LARGE SCALE GENOMIC DNA]</scope>
    <source>
        <strain evidence="3 4">VKM Ac-2538</strain>
    </source>
</reference>
<evidence type="ECO:0000313" key="3">
    <source>
        <dbReference type="EMBL" id="TCO11313.1"/>
    </source>
</evidence>
<dbReference type="EMBL" id="SLWM01000032">
    <property type="protein sequence ID" value="TCO11313.1"/>
    <property type="molecule type" value="Genomic_DNA"/>
</dbReference>
<evidence type="ECO:0000256" key="2">
    <source>
        <dbReference type="SAM" id="Phobius"/>
    </source>
</evidence>
<name>A0ABY2B8J6_9ACTN</name>
<feature type="region of interest" description="Disordered" evidence="1">
    <location>
        <begin position="134"/>
        <end position="156"/>
    </location>
</feature>
<keyword evidence="2" id="KW-1133">Transmembrane helix</keyword>
<keyword evidence="2" id="KW-0472">Membrane</keyword>
<dbReference type="RefSeq" id="WP_132196381.1">
    <property type="nucleotide sequence ID" value="NZ_SLWM01000032.1"/>
</dbReference>
<sequence>MSQQLISRIAQVLFWLALGGVVVGYLIDTQGPEPLILGIAALVVALSAFLALRSFRMGVRYGAEGIEVRGLVRSRRIPRDQITRITDFPAVRWQSATGKARWTPIFAFYGVGQLASIERYNQFCILRLKTWDEDRHSKPRPNPNNPRRARKPRRDK</sequence>
<accession>A0ABY2B8J6</accession>
<feature type="transmembrane region" description="Helical" evidence="2">
    <location>
        <begin position="12"/>
        <end position="28"/>
    </location>
</feature>
<feature type="compositionally biased region" description="Basic residues" evidence="1">
    <location>
        <begin position="147"/>
        <end position="156"/>
    </location>
</feature>